<reference evidence="4 5" key="1">
    <citation type="submission" date="2018-09" db="EMBL/GenBank/DDBJ databases">
        <title>Cohnella cavernae sp. nov., isolated from a karst cave.</title>
        <authorList>
            <person name="Zhu H."/>
        </authorList>
    </citation>
    <scope>NUCLEOTIDE SEQUENCE [LARGE SCALE GENOMIC DNA]</scope>
    <source>
        <strain evidence="4 5">K2E09-144</strain>
    </source>
</reference>
<organism evidence="4 5">
    <name type="scientific">Cohnella faecalis</name>
    <dbReference type="NCBI Taxonomy" id="2315694"/>
    <lineage>
        <taxon>Bacteria</taxon>
        <taxon>Bacillati</taxon>
        <taxon>Bacillota</taxon>
        <taxon>Bacilli</taxon>
        <taxon>Bacillales</taxon>
        <taxon>Paenibacillaceae</taxon>
        <taxon>Cohnella</taxon>
    </lineage>
</organism>
<sequence length="401" mass="43941">MDQQVGFDSFALGGSEMREKMLPYGCQQIDDDDVAAVVDILRSAWLTQGPAIERFERDIADYSGAKHAVAFANGTAALHGACYAAGIGQGDEVITSPLTFVASSNCVLYCGGKPVFADIRPDTYNLDPQAVLEQITDKTKAIIPVDFSGQPAEMDAFSAIARDHGLVVIEDAAHSLGAEYGGRRTGSLADMTMFSFHPVKHITTGEGGIIVTDSAEYADRLRAFRSHGITRDPGQLLRNDGPWYYEMQSLGYNYRITDLQAALGSSQLKKLDTFVARRREIAAAYTGALAGVPGLQVPYQHPDTNSSWHLYVLRWKKDILPGGRDRAFDILRSLNIGVHVHYIPVYQQPYYQSIGYETTVCSHAEAYYSEALSLPIFPGMTDRDVQDVIDAVLETVNLLAI</sequence>
<keyword evidence="5" id="KW-1185">Reference proteome</keyword>
<dbReference type="GO" id="GO:0008483">
    <property type="term" value="F:transaminase activity"/>
    <property type="evidence" value="ECO:0007669"/>
    <property type="project" value="UniProtKB-KW"/>
</dbReference>
<dbReference type="AlphaFoldDB" id="A0A398CLL1"/>
<dbReference type="Gene3D" id="3.40.640.10">
    <property type="entry name" value="Type I PLP-dependent aspartate aminotransferase-like (Major domain)"/>
    <property type="match status" value="1"/>
</dbReference>
<dbReference type="InterPro" id="IPR015421">
    <property type="entry name" value="PyrdxlP-dep_Trfase_major"/>
</dbReference>
<evidence type="ECO:0000256" key="3">
    <source>
        <dbReference type="RuleBase" id="RU004508"/>
    </source>
</evidence>
<dbReference type="EC" id="2.6.1.92" evidence="4"/>
<evidence type="ECO:0000256" key="2">
    <source>
        <dbReference type="PIRSR" id="PIRSR000390-2"/>
    </source>
</evidence>
<dbReference type="CDD" id="cd00616">
    <property type="entry name" value="AHBA_syn"/>
    <property type="match status" value="1"/>
</dbReference>
<dbReference type="InterPro" id="IPR015422">
    <property type="entry name" value="PyrdxlP-dep_Trfase_small"/>
</dbReference>
<evidence type="ECO:0000313" key="5">
    <source>
        <dbReference type="Proteomes" id="UP000266340"/>
    </source>
</evidence>
<dbReference type="OrthoDB" id="9810913at2"/>
<dbReference type="InterPro" id="IPR000653">
    <property type="entry name" value="DegT/StrS_aminotransferase"/>
</dbReference>
<dbReference type="Proteomes" id="UP000266340">
    <property type="component" value="Unassembled WGS sequence"/>
</dbReference>
<dbReference type="InterPro" id="IPR020026">
    <property type="entry name" value="PseC"/>
</dbReference>
<evidence type="ECO:0000256" key="1">
    <source>
        <dbReference type="PIRSR" id="PIRSR000390-1"/>
    </source>
</evidence>
<dbReference type="PIRSF" id="PIRSF000390">
    <property type="entry name" value="PLP_StrS"/>
    <property type="match status" value="1"/>
</dbReference>
<dbReference type="SUPFAM" id="SSF53383">
    <property type="entry name" value="PLP-dependent transferases"/>
    <property type="match status" value="1"/>
</dbReference>
<dbReference type="PANTHER" id="PTHR30244:SF34">
    <property type="entry name" value="DTDP-4-AMINO-4,6-DIDEOXYGALACTOSE TRANSAMINASE"/>
    <property type="match status" value="1"/>
</dbReference>
<name>A0A398CLL1_9BACL</name>
<keyword evidence="4" id="KW-0032">Aminotransferase</keyword>
<dbReference type="GO" id="GO:0030170">
    <property type="term" value="F:pyridoxal phosphate binding"/>
    <property type="evidence" value="ECO:0007669"/>
    <property type="project" value="TreeGrafter"/>
</dbReference>
<gene>
    <name evidence="4" type="primary">pseC</name>
    <name evidence="4" type="ORF">D3H35_15045</name>
</gene>
<dbReference type="EMBL" id="QXJM01000039">
    <property type="protein sequence ID" value="RIE03140.1"/>
    <property type="molecule type" value="Genomic_DNA"/>
</dbReference>
<comment type="similarity">
    <text evidence="3">Belongs to the DegT/DnrJ/EryC1 family.</text>
</comment>
<keyword evidence="2 3" id="KW-0663">Pyridoxal phosphate</keyword>
<comment type="caution">
    <text evidence="4">The sequence shown here is derived from an EMBL/GenBank/DDBJ whole genome shotgun (WGS) entry which is preliminary data.</text>
</comment>
<evidence type="ECO:0000313" key="4">
    <source>
        <dbReference type="EMBL" id="RIE03140.1"/>
    </source>
</evidence>
<dbReference type="InterPro" id="IPR015424">
    <property type="entry name" value="PyrdxlP-dep_Trfase"/>
</dbReference>
<dbReference type="NCBIfam" id="TIGR03588">
    <property type="entry name" value="PseC"/>
    <property type="match status" value="1"/>
</dbReference>
<dbReference type="GO" id="GO:0000271">
    <property type="term" value="P:polysaccharide biosynthetic process"/>
    <property type="evidence" value="ECO:0007669"/>
    <property type="project" value="TreeGrafter"/>
</dbReference>
<dbReference type="Gene3D" id="3.90.1150.10">
    <property type="entry name" value="Aspartate Aminotransferase, domain 1"/>
    <property type="match status" value="1"/>
</dbReference>
<keyword evidence="4" id="KW-0808">Transferase</keyword>
<feature type="modified residue" description="N6-(pyridoxal phosphate)lysine" evidence="2">
    <location>
        <position position="200"/>
    </location>
</feature>
<protein>
    <submittedName>
        <fullName evidence="4">UDP-4-amino-4, 6-dideoxy-N-acetyl-beta-L-altrosamine transaminase</fullName>
        <ecNumber evidence="4">2.6.1.92</ecNumber>
    </submittedName>
</protein>
<accession>A0A398CLL1</accession>
<dbReference type="Pfam" id="PF01041">
    <property type="entry name" value="DegT_DnrJ_EryC1"/>
    <property type="match status" value="1"/>
</dbReference>
<proteinExistence type="inferred from homology"/>
<dbReference type="PANTHER" id="PTHR30244">
    <property type="entry name" value="TRANSAMINASE"/>
    <property type="match status" value="1"/>
</dbReference>
<feature type="active site" description="Proton acceptor" evidence="1">
    <location>
        <position position="200"/>
    </location>
</feature>